<name>A0ABS3SU55_9FLAO</name>
<organism evidence="1 2">
    <name type="scientific">Gelidibacter pelagius</name>
    <dbReference type="NCBI Taxonomy" id="2819985"/>
    <lineage>
        <taxon>Bacteria</taxon>
        <taxon>Pseudomonadati</taxon>
        <taxon>Bacteroidota</taxon>
        <taxon>Flavobacteriia</taxon>
        <taxon>Flavobacteriales</taxon>
        <taxon>Flavobacteriaceae</taxon>
        <taxon>Gelidibacter</taxon>
    </lineage>
</organism>
<evidence type="ECO:0000313" key="2">
    <source>
        <dbReference type="Proteomes" id="UP000681315"/>
    </source>
</evidence>
<gene>
    <name evidence="1" type="ORF">J4051_13250</name>
</gene>
<reference evidence="1 2" key="1">
    <citation type="submission" date="2021-03" db="EMBL/GenBank/DDBJ databases">
        <title>Gelidibacter sp. nov., isolated from costal sediment.</title>
        <authorList>
            <person name="Lun K.-Y."/>
        </authorList>
    </citation>
    <scope>NUCLEOTIDE SEQUENCE [LARGE SCALE GENOMIC DNA]</scope>
    <source>
        <strain evidence="1 2">DF109</strain>
    </source>
</reference>
<accession>A0ABS3SU55</accession>
<sequence>MKKNAFTAIVIMLITVAFLFVVNDLSHTKEQPSQANIHKTQQHLDFAGFDEE</sequence>
<keyword evidence="2" id="KW-1185">Reference proteome</keyword>
<evidence type="ECO:0000313" key="1">
    <source>
        <dbReference type="EMBL" id="MBO3099242.1"/>
    </source>
</evidence>
<proteinExistence type="predicted"/>
<comment type="caution">
    <text evidence="1">The sequence shown here is derived from an EMBL/GenBank/DDBJ whole genome shotgun (WGS) entry which is preliminary data.</text>
</comment>
<dbReference type="RefSeq" id="WP_208234357.1">
    <property type="nucleotide sequence ID" value="NZ_JAGEVG010000015.1"/>
</dbReference>
<dbReference type="EMBL" id="JAGEVG010000015">
    <property type="protein sequence ID" value="MBO3099242.1"/>
    <property type="molecule type" value="Genomic_DNA"/>
</dbReference>
<dbReference type="Proteomes" id="UP000681315">
    <property type="component" value="Unassembled WGS sequence"/>
</dbReference>
<protein>
    <submittedName>
        <fullName evidence="1">Uncharacterized protein</fullName>
    </submittedName>
</protein>